<gene>
    <name evidence="1" type="ORF">CKO42_22945</name>
</gene>
<dbReference type="Proteomes" id="UP001138768">
    <property type="component" value="Unassembled WGS sequence"/>
</dbReference>
<comment type="caution">
    <text evidence="1">The sequence shown here is derived from an EMBL/GenBank/DDBJ whole genome shotgun (WGS) entry which is preliminary data.</text>
</comment>
<proteinExistence type="predicted"/>
<sequence length="74" mass="7227">MGEHALGAGLEEFAQVLKLAGATAPAVAAADDGSRGLCEHLGAKPLSDLPESAADIGIATTDLCLAAVEGVSPN</sequence>
<organism evidence="1 2">
    <name type="scientific">Lamprobacter modestohalophilus</name>
    <dbReference type="NCBI Taxonomy" id="1064514"/>
    <lineage>
        <taxon>Bacteria</taxon>
        <taxon>Pseudomonadati</taxon>
        <taxon>Pseudomonadota</taxon>
        <taxon>Gammaproteobacteria</taxon>
        <taxon>Chromatiales</taxon>
        <taxon>Chromatiaceae</taxon>
        <taxon>Lamprobacter</taxon>
    </lineage>
</organism>
<evidence type="ECO:0000313" key="2">
    <source>
        <dbReference type="Proteomes" id="UP001138768"/>
    </source>
</evidence>
<dbReference type="EMBL" id="NRRY01000062">
    <property type="protein sequence ID" value="MBK1621220.1"/>
    <property type="molecule type" value="Genomic_DNA"/>
</dbReference>
<evidence type="ECO:0000313" key="1">
    <source>
        <dbReference type="EMBL" id="MBK1621220.1"/>
    </source>
</evidence>
<keyword evidence="2" id="KW-1185">Reference proteome</keyword>
<accession>A0A9X0WCU4</accession>
<protein>
    <submittedName>
        <fullName evidence="1">Uncharacterized protein</fullName>
    </submittedName>
</protein>
<reference evidence="1 2" key="1">
    <citation type="journal article" date="2020" name="Microorganisms">
        <title>Osmotic Adaptation and Compatible Solute Biosynthesis of Phototrophic Bacteria as Revealed from Genome Analyses.</title>
        <authorList>
            <person name="Imhoff J.F."/>
            <person name="Rahn T."/>
            <person name="Kunzel S."/>
            <person name="Keller A."/>
            <person name="Neulinger S.C."/>
        </authorList>
    </citation>
    <scope>NUCLEOTIDE SEQUENCE [LARGE SCALE GENOMIC DNA]</scope>
    <source>
        <strain evidence="1 2">DSM 25653</strain>
    </source>
</reference>
<name>A0A9X0WCU4_9GAMM</name>
<dbReference type="RefSeq" id="WP_200249626.1">
    <property type="nucleotide sequence ID" value="NZ_NRRY01000062.1"/>
</dbReference>
<dbReference type="AlphaFoldDB" id="A0A9X0WCU4"/>